<name>A0ACD3AB32_9AGAR</name>
<evidence type="ECO:0000313" key="1">
    <source>
        <dbReference type="EMBL" id="TFK63083.1"/>
    </source>
</evidence>
<proteinExistence type="predicted"/>
<dbReference type="Proteomes" id="UP000308600">
    <property type="component" value="Unassembled WGS sequence"/>
</dbReference>
<reference evidence="1 2" key="1">
    <citation type="journal article" date="2019" name="Nat. Ecol. Evol.">
        <title>Megaphylogeny resolves global patterns of mushroom evolution.</title>
        <authorList>
            <person name="Varga T."/>
            <person name="Krizsan K."/>
            <person name="Foldi C."/>
            <person name="Dima B."/>
            <person name="Sanchez-Garcia M."/>
            <person name="Sanchez-Ramirez S."/>
            <person name="Szollosi G.J."/>
            <person name="Szarkandi J.G."/>
            <person name="Papp V."/>
            <person name="Albert L."/>
            <person name="Andreopoulos W."/>
            <person name="Angelini C."/>
            <person name="Antonin V."/>
            <person name="Barry K.W."/>
            <person name="Bougher N.L."/>
            <person name="Buchanan P."/>
            <person name="Buyck B."/>
            <person name="Bense V."/>
            <person name="Catcheside P."/>
            <person name="Chovatia M."/>
            <person name="Cooper J."/>
            <person name="Damon W."/>
            <person name="Desjardin D."/>
            <person name="Finy P."/>
            <person name="Geml J."/>
            <person name="Haridas S."/>
            <person name="Hughes K."/>
            <person name="Justo A."/>
            <person name="Karasinski D."/>
            <person name="Kautmanova I."/>
            <person name="Kiss B."/>
            <person name="Kocsube S."/>
            <person name="Kotiranta H."/>
            <person name="LaButti K.M."/>
            <person name="Lechner B.E."/>
            <person name="Liimatainen K."/>
            <person name="Lipzen A."/>
            <person name="Lukacs Z."/>
            <person name="Mihaltcheva S."/>
            <person name="Morgado L.N."/>
            <person name="Niskanen T."/>
            <person name="Noordeloos M.E."/>
            <person name="Ohm R.A."/>
            <person name="Ortiz-Santana B."/>
            <person name="Ovrebo C."/>
            <person name="Racz N."/>
            <person name="Riley R."/>
            <person name="Savchenko A."/>
            <person name="Shiryaev A."/>
            <person name="Soop K."/>
            <person name="Spirin V."/>
            <person name="Szebenyi C."/>
            <person name="Tomsovsky M."/>
            <person name="Tulloss R.E."/>
            <person name="Uehling J."/>
            <person name="Grigoriev I.V."/>
            <person name="Vagvolgyi C."/>
            <person name="Papp T."/>
            <person name="Martin F.M."/>
            <person name="Miettinen O."/>
            <person name="Hibbett D.S."/>
            <person name="Nagy L.G."/>
        </authorList>
    </citation>
    <scope>NUCLEOTIDE SEQUENCE [LARGE SCALE GENOMIC DNA]</scope>
    <source>
        <strain evidence="1 2">NL-1719</strain>
    </source>
</reference>
<accession>A0ACD3AB32</accession>
<evidence type="ECO:0000313" key="2">
    <source>
        <dbReference type="Proteomes" id="UP000308600"/>
    </source>
</evidence>
<organism evidence="1 2">
    <name type="scientific">Pluteus cervinus</name>
    <dbReference type="NCBI Taxonomy" id="181527"/>
    <lineage>
        <taxon>Eukaryota</taxon>
        <taxon>Fungi</taxon>
        <taxon>Dikarya</taxon>
        <taxon>Basidiomycota</taxon>
        <taxon>Agaricomycotina</taxon>
        <taxon>Agaricomycetes</taxon>
        <taxon>Agaricomycetidae</taxon>
        <taxon>Agaricales</taxon>
        <taxon>Pluteineae</taxon>
        <taxon>Pluteaceae</taxon>
        <taxon>Pluteus</taxon>
    </lineage>
</organism>
<keyword evidence="2" id="KW-1185">Reference proteome</keyword>
<gene>
    <name evidence="1" type="ORF">BDN72DRAFT_338424</name>
</gene>
<dbReference type="EMBL" id="ML208541">
    <property type="protein sequence ID" value="TFK63083.1"/>
    <property type="molecule type" value="Genomic_DNA"/>
</dbReference>
<sequence length="1033" mass="110693">MSNITTKKPTEMWYTPIVDFFGRVRGPSKKAIRAMKADEEFVSAGVPPEELYIFPEPKVQAMGSVEEEPLPLPKPAFLRDAVQARSSEDIFPVSIASSRSLQGVQAPIKPASGRWGSRGFIQSREFCDMELPNPHSEVQPGLAPSHSLVSTPTTSTSQTSLNTMLLFLDPRSQVNSIESNNTNVGERVGEGRSKATGLFKSAPPSVSNLRNVLKELEKDIEDDLEYFPSRKSLVEDDRNAKEEEAVAQFTKGLFEGLQQRLSVHINENIGATTQENDKINTAGDTDESWMEERSGNISSIFYESDHEFDNDYSNDSANPLAELNRVMVPRIVIQAADSMSSIFEDNNTSSSTSTPSLSSATSTTTSFSGGISTAPPSPASSSSTPLLPTPAGAIVHAESFAKVLSVTAAFGDLLGRNGFSTIIANDFAPPRSHSFNVPPRLNTMIHSRQEAGYIDIEDVNDISSSLDTEPPATISPSSSEGSIYSTESAEDVSDRSDSSSEVSSPSALEKLKGMRLSLASDSTYNPMELLRERLARSNKRHGVIFPSGFSPNDKRESLQFTKTQSPPPSISSTSYIVGVYKDVLVRVTPPPRSESDFPTRPTVDETLLHPAWAPMWEEEQGEFEEQLTDFTDTEESEHFDGQGILPGQELQSTSYWAGLPIPIILITRHDDVIMPSLGEYSAPYAHVQDEGVVTLPNSNATSIEHVELPPAFPTPIVVAAAVEPPSTLVTKEPVGKKKSSKIESPISRRPASPKSSSSSVSTSTPPVKIRTPTTPKPRVAPKPITPQAPRSERIRRLPISSSDSSDSDSGAADSSGRSSDSSASTIRPLRVQALTRARLQKQKSASSPAKKGDRSVSKPVANMDRQVHVRPSASTVVSRAPTSNKNVTVDSKRTGQKVVASAPAATTTNTKPSSPSTPRSIVYPHIRSSSSGKKENIVPSSSSSSTSSSSTITGSKFGNKLSKSKSSSNSKLVSKNASTISNLSGTIVTGHSSTGVSGDGSGSVASSSSSASAKKAQTVTKKSQQQPRLAFKF</sequence>
<protein>
    <submittedName>
        <fullName evidence="1">Uncharacterized protein</fullName>
    </submittedName>
</protein>